<accession>A0A382C180</accession>
<sequence>SMLDNIFQLQIKRRLTAGRWYDGEVFDKLGLESPFLFRMEDDTGFLTIDESGHIIQQEDSSDYIILDGTDGSSTDAGFYFYTDVDDAGSFYLGEEDNRPSENIITEDYLNNCLIGTERSSAPSENKELELLQKVKVTVNLPKAIYYAKAGGWTGGLPLIKDGVSSSHKVEMEDGSTGKTPTIVRDAILIDGVELGSGVIDTSAGHLVWEEETDADYGSDLSIKDLQYISNDDFILEQSVTFNEIISLEYATDTWVDINTPNLLLLNGTDGSSSHANSRLLHQDSVDSYGDDLVLDGIDSSSTGAGAKFVSEDILNGEIAINEIETAYTLVMEGKGIGDASGGERIVHESSEEDGEVILESRFDVFLLEGDTWGRVMSESDGGMAQEDGESEGLGQNMIVENASTPQLGGIFKLETVALEAEDGTGTTAPDINFQDSNLVHFTRPSVINKQTIGRIALQDERQPIGIMQEGIGPQDSLVLDGTTGIGGNAGDKIQYETLLHVILEQHHPGFVLLDGTDGSSSNAGGYVDFEIGTRPPFDYTLEGDLFDATYDSTQTTYDTTQQTFDATT</sequence>
<dbReference type="AlphaFoldDB" id="A0A382C180"/>
<feature type="non-terminal residue" evidence="1">
    <location>
        <position position="1"/>
    </location>
</feature>
<name>A0A382C180_9ZZZZ</name>
<gene>
    <name evidence="1" type="ORF">METZ01_LOCUS172366</name>
</gene>
<protein>
    <submittedName>
        <fullName evidence="1">Uncharacterized protein</fullName>
    </submittedName>
</protein>
<proteinExistence type="predicted"/>
<evidence type="ECO:0000313" key="1">
    <source>
        <dbReference type="EMBL" id="SVB19512.1"/>
    </source>
</evidence>
<organism evidence="1">
    <name type="scientific">marine metagenome</name>
    <dbReference type="NCBI Taxonomy" id="408172"/>
    <lineage>
        <taxon>unclassified sequences</taxon>
        <taxon>metagenomes</taxon>
        <taxon>ecological metagenomes</taxon>
    </lineage>
</organism>
<reference evidence="1" key="1">
    <citation type="submission" date="2018-05" db="EMBL/GenBank/DDBJ databases">
        <authorList>
            <person name="Lanie J.A."/>
            <person name="Ng W.-L."/>
            <person name="Kazmierczak K.M."/>
            <person name="Andrzejewski T.M."/>
            <person name="Davidsen T.M."/>
            <person name="Wayne K.J."/>
            <person name="Tettelin H."/>
            <person name="Glass J.I."/>
            <person name="Rusch D."/>
            <person name="Podicherti R."/>
            <person name="Tsui H.-C.T."/>
            <person name="Winkler M.E."/>
        </authorList>
    </citation>
    <scope>NUCLEOTIDE SEQUENCE</scope>
</reference>
<dbReference type="EMBL" id="UINC01032216">
    <property type="protein sequence ID" value="SVB19512.1"/>
    <property type="molecule type" value="Genomic_DNA"/>
</dbReference>